<reference evidence="3" key="1">
    <citation type="journal article" date="2019" name="Int. J. Syst. Evol. Microbiol.">
        <title>The Global Catalogue of Microorganisms (GCM) 10K type strain sequencing project: providing services to taxonomists for standard genome sequencing and annotation.</title>
        <authorList>
            <consortium name="The Broad Institute Genomics Platform"/>
            <consortium name="The Broad Institute Genome Sequencing Center for Infectious Disease"/>
            <person name="Wu L."/>
            <person name="Ma J."/>
        </authorList>
    </citation>
    <scope>NUCLEOTIDE SEQUENCE [LARGE SCALE GENOMIC DNA]</scope>
    <source>
        <strain evidence="3">KCTC 22814</strain>
    </source>
</reference>
<accession>A0ABW6BE06</accession>
<dbReference type="Proteomes" id="UP001597525">
    <property type="component" value="Unassembled WGS sequence"/>
</dbReference>
<keyword evidence="3" id="KW-1185">Reference proteome</keyword>
<proteinExistence type="predicted"/>
<comment type="caution">
    <text evidence="2">The sequence shown here is derived from an EMBL/GenBank/DDBJ whole genome shotgun (WGS) entry which is preliminary data.</text>
</comment>
<evidence type="ECO:0000313" key="2">
    <source>
        <dbReference type="EMBL" id="MFD2966284.1"/>
    </source>
</evidence>
<feature type="compositionally biased region" description="Basic and acidic residues" evidence="1">
    <location>
        <begin position="37"/>
        <end position="55"/>
    </location>
</feature>
<protein>
    <submittedName>
        <fullName evidence="2">Uncharacterized protein</fullName>
    </submittedName>
</protein>
<name>A0ABW6BE06_9SPHI</name>
<organism evidence="2 3">
    <name type="scientific">Sphingobacterium bambusae</name>
    <dbReference type="NCBI Taxonomy" id="662858"/>
    <lineage>
        <taxon>Bacteria</taxon>
        <taxon>Pseudomonadati</taxon>
        <taxon>Bacteroidota</taxon>
        <taxon>Sphingobacteriia</taxon>
        <taxon>Sphingobacteriales</taxon>
        <taxon>Sphingobacteriaceae</taxon>
        <taxon>Sphingobacterium</taxon>
    </lineage>
</organism>
<evidence type="ECO:0000256" key="1">
    <source>
        <dbReference type="SAM" id="MobiDB-lite"/>
    </source>
</evidence>
<evidence type="ECO:0000313" key="3">
    <source>
        <dbReference type="Proteomes" id="UP001597525"/>
    </source>
</evidence>
<dbReference type="EMBL" id="JBHUPB010000003">
    <property type="protein sequence ID" value="MFD2966284.1"/>
    <property type="molecule type" value="Genomic_DNA"/>
</dbReference>
<feature type="region of interest" description="Disordered" evidence="1">
    <location>
        <begin position="37"/>
        <end position="65"/>
    </location>
</feature>
<gene>
    <name evidence="2" type="ORF">ACFS7Y_02745</name>
</gene>
<dbReference type="RefSeq" id="WP_320184074.1">
    <property type="nucleotide sequence ID" value="NZ_CP138332.1"/>
</dbReference>
<sequence length="65" mass="7451">MKTIDILDKDRREVRDEAIFATKDKIQSVKVPRAADWADGRETVEPKIEANKQDVEQAPSAKRSR</sequence>